<dbReference type="EMBL" id="CAJNOC010000178">
    <property type="protein sequence ID" value="CAF0723253.1"/>
    <property type="molecule type" value="Genomic_DNA"/>
</dbReference>
<accession>A0A813MN09</accession>
<dbReference type="PANTHER" id="PTHR37466">
    <property type="entry name" value="SLR1628 PROTEIN"/>
    <property type="match status" value="1"/>
</dbReference>
<dbReference type="AlphaFoldDB" id="A0A813MN09"/>
<sequence>MDMKTLEVCSISPLTGFTRNGKCATNVHDLGTHLICSKVTNEFLQYTKKQGNDLVTPNSRYGFPGLKNGDNWCLCVFRWYQAKRDGVAPPVILNSTNKQSLNYLKRYGLQLKDLN</sequence>
<evidence type="ECO:0000313" key="1">
    <source>
        <dbReference type="EMBL" id="CAF0723253.1"/>
    </source>
</evidence>
<evidence type="ECO:0000313" key="2">
    <source>
        <dbReference type="Proteomes" id="UP000663879"/>
    </source>
</evidence>
<organism evidence="1 2">
    <name type="scientific">Brachionus calyciflorus</name>
    <dbReference type="NCBI Taxonomy" id="104777"/>
    <lineage>
        <taxon>Eukaryota</taxon>
        <taxon>Metazoa</taxon>
        <taxon>Spiralia</taxon>
        <taxon>Gnathifera</taxon>
        <taxon>Rotifera</taxon>
        <taxon>Eurotatoria</taxon>
        <taxon>Monogononta</taxon>
        <taxon>Pseudotrocha</taxon>
        <taxon>Ploima</taxon>
        <taxon>Brachionidae</taxon>
        <taxon>Brachionus</taxon>
    </lineage>
</organism>
<evidence type="ECO:0008006" key="3">
    <source>
        <dbReference type="Google" id="ProtNLM"/>
    </source>
</evidence>
<dbReference type="InterPro" id="IPR018714">
    <property type="entry name" value="DUF2237"/>
</dbReference>
<gene>
    <name evidence="1" type="ORF">OXX778_LOCUS2318</name>
</gene>
<reference evidence="1" key="1">
    <citation type="submission" date="2021-02" db="EMBL/GenBank/DDBJ databases">
        <authorList>
            <person name="Nowell W R."/>
        </authorList>
    </citation>
    <scope>NUCLEOTIDE SEQUENCE</scope>
    <source>
        <strain evidence="1">Ploen Becks lab</strain>
    </source>
</reference>
<dbReference type="Gene3D" id="3.30.56.110">
    <property type="entry name" value="Protein of unknown function DUF2237"/>
    <property type="match status" value="1"/>
</dbReference>
<dbReference type="Proteomes" id="UP000663879">
    <property type="component" value="Unassembled WGS sequence"/>
</dbReference>
<dbReference type="PANTHER" id="PTHR37466:SF1">
    <property type="entry name" value="SLR1628 PROTEIN"/>
    <property type="match status" value="1"/>
</dbReference>
<keyword evidence="2" id="KW-1185">Reference proteome</keyword>
<protein>
    <recommendedName>
        <fullName evidence="3">DUF2237 domain-containing protein</fullName>
    </recommendedName>
</protein>
<dbReference type="OrthoDB" id="1517790at2759"/>
<name>A0A813MN09_9BILA</name>
<dbReference type="Pfam" id="PF09996">
    <property type="entry name" value="DUF2237"/>
    <property type="match status" value="1"/>
</dbReference>
<comment type="caution">
    <text evidence="1">The sequence shown here is derived from an EMBL/GenBank/DDBJ whole genome shotgun (WGS) entry which is preliminary data.</text>
</comment>
<proteinExistence type="predicted"/>